<comment type="subunit">
    <text evidence="12">Homodimer.</text>
</comment>
<dbReference type="OrthoDB" id="9775849at2"/>
<dbReference type="Gene3D" id="3.40.1190.20">
    <property type="match status" value="1"/>
</dbReference>
<keyword evidence="9 12" id="KW-0460">Magnesium</keyword>
<dbReference type="CDD" id="cd01174">
    <property type="entry name" value="ribokinase"/>
    <property type="match status" value="1"/>
</dbReference>
<comment type="similarity">
    <text evidence="12">Belongs to the carbohydrate kinase PfkB family. Ribokinase subfamily.</text>
</comment>
<feature type="binding site" evidence="12">
    <location>
        <position position="238"/>
    </location>
    <ligand>
        <name>K(+)</name>
        <dbReference type="ChEBI" id="CHEBI:29103"/>
    </ligand>
</feature>
<comment type="caution">
    <text evidence="14">The sequence shown here is derived from an EMBL/GenBank/DDBJ whole genome shotgun (WGS) entry which is preliminary data.</text>
</comment>
<feature type="binding site" evidence="12">
    <location>
        <position position="268"/>
    </location>
    <ligand>
        <name>ATP</name>
        <dbReference type="ChEBI" id="CHEBI:30616"/>
    </ligand>
</feature>
<keyword evidence="11 12" id="KW-0119">Carbohydrate metabolism</keyword>
<dbReference type="InterPro" id="IPR029056">
    <property type="entry name" value="Ribokinase-like"/>
</dbReference>
<feature type="binding site" evidence="12">
    <location>
        <begin position="41"/>
        <end position="45"/>
    </location>
    <ligand>
        <name>substrate</name>
    </ligand>
</feature>
<evidence type="ECO:0000256" key="4">
    <source>
        <dbReference type="ARBA" id="ARBA00022679"/>
    </source>
</evidence>
<dbReference type="PROSITE" id="PS00583">
    <property type="entry name" value="PFKB_KINASES_1"/>
    <property type="match status" value="1"/>
</dbReference>
<dbReference type="PIRSF" id="PIRSF000535">
    <property type="entry name" value="1PFK/6PFK/LacC"/>
    <property type="match status" value="1"/>
</dbReference>
<feature type="binding site" evidence="12">
    <location>
        <position position="279"/>
    </location>
    <ligand>
        <name>K(+)</name>
        <dbReference type="ChEBI" id="CHEBI:29103"/>
    </ligand>
</feature>
<dbReference type="EC" id="2.7.1.15" evidence="2 12"/>
<dbReference type="Pfam" id="PF00294">
    <property type="entry name" value="PfkB"/>
    <property type="match status" value="1"/>
</dbReference>
<proteinExistence type="inferred from homology"/>
<evidence type="ECO:0000256" key="9">
    <source>
        <dbReference type="ARBA" id="ARBA00022842"/>
    </source>
</evidence>
<dbReference type="GO" id="GO:0005829">
    <property type="term" value="C:cytosol"/>
    <property type="evidence" value="ECO:0007669"/>
    <property type="project" value="TreeGrafter"/>
</dbReference>
<evidence type="ECO:0000256" key="2">
    <source>
        <dbReference type="ARBA" id="ARBA00012035"/>
    </source>
</evidence>
<evidence type="ECO:0000256" key="7">
    <source>
        <dbReference type="ARBA" id="ARBA00022777"/>
    </source>
</evidence>
<dbReference type="HAMAP" id="MF_01987">
    <property type="entry name" value="Ribokinase"/>
    <property type="match status" value="1"/>
</dbReference>
<comment type="cofactor">
    <cofactor evidence="12">
        <name>Mg(2+)</name>
        <dbReference type="ChEBI" id="CHEBI:18420"/>
    </cofactor>
    <text evidence="12">Requires a divalent cation, most likely magnesium in vivo, as an electrophilic catalyst to aid phosphoryl group transfer. It is the chelate of the metal and the nucleotide that is the actual substrate.</text>
</comment>
<feature type="binding site" evidence="12">
    <location>
        <position position="240"/>
    </location>
    <ligand>
        <name>K(+)</name>
        <dbReference type="ChEBI" id="CHEBI:29103"/>
    </ligand>
</feature>
<keyword evidence="4 12" id="KW-0808">Transferase</keyword>
<protein>
    <recommendedName>
        <fullName evidence="3 12">Ribokinase</fullName>
        <shortName evidence="12">RK</shortName>
        <ecNumber evidence="2 12">2.7.1.15</ecNumber>
    </recommendedName>
</protein>
<feature type="binding site" evidence="12">
    <location>
        <position position="185"/>
    </location>
    <ligand>
        <name>ATP</name>
        <dbReference type="ChEBI" id="CHEBI:30616"/>
    </ligand>
</feature>
<feature type="binding site" evidence="12">
    <location>
        <begin position="212"/>
        <end position="217"/>
    </location>
    <ligand>
        <name>ATP</name>
        <dbReference type="ChEBI" id="CHEBI:30616"/>
    </ligand>
</feature>
<dbReference type="InterPro" id="IPR017583">
    <property type="entry name" value="Tagatose/fructose_Pkinase"/>
</dbReference>
<keyword evidence="10 12" id="KW-0630">Potassium</keyword>
<dbReference type="PANTHER" id="PTHR10584">
    <property type="entry name" value="SUGAR KINASE"/>
    <property type="match status" value="1"/>
</dbReference>
<dbReference type="UniPathway" id="UPA00916">
    <property type="reaction ID" value="UER00889"/>
</dbReference>
<comment type="function">
    <text evidence="12">Catalyzes the phosphorylation of ribose at O-5 in a reaction requiring ATP and magnesium. The resulting D-ribose-5-phosphate can then be used either for sythesis of nucleotides, histidine, and tryptophan, or as a component of the pentose phosphate pathway.</text>
</comment>
<evidence type="ECO:0000256" key="6">
    <source>
        <dbReference type="ARBA" id="ARBA00022741"/>
    </source>
</evidence>
<feature type="binding site" evidence="12">
    <location>
        <position position="274"/>
    </location>
    <ligand>
        <name>K(+)</name>
        <dbReference type="ChEBI" id="CHEBI:29103"/>
    </ligand>
</feature>
<dbReference type="InterPro" id="IPR002173">
    <property type="entry name" value="Carboh/pur_kinase_PfkB_CS"/>
</dbReference>
<keyword evidence="8 12" id="KW-0067">ATP-binding</keyword>
<keyword evidence="15" id="KW-1185">Reference proteome</keyword>
<feature type="binding site" evidence="12">
    <location>
        <begin position="243"/>
        <end position="244"/>
    </location>
    <ligand>
        <name>ATP</name>
        <dbReference type="ChEBI" id="CHEBI:30616"/>
    </ligand>
</feature>
<dbReference type="NCBIfam" id="TIGR02152">
    <property type="entry name" value="D_ribokin_bact"/>
    <property type="match status" value="1"/>
</dbReference>
<name>A0A366XSG0_9BACI</name>
<gene>
    <name evidence="12 14" type="primary">rbsK</name>
    <name evidence="14" type="ORF">DS031_11825</name>
</gene>
<evidence type="ECO:0000256" key="1">
    <source>
        <dbReference type="ARBA" id="ARBA00005380"/>
    </source>
</evidence>
<dbReference type="GO" id="GO:0005524">
    <property type="term" value="F:ATP binding"/>
    <property type="evidence" value="ECO:0007669"/>
    <property type="project" value="UniProtKB-UniRule"/>
</dbReference>
<keyword evidence="12" id="KW-0963">Cytoplasm</keyword>
<keyword evidence="5 12" id="KW-0479">Metal-binding</keyword>
<dbReference type="PROSITE" id="PS00584">
    <property type="entry name" value="PFKB_KINASES_2"/>
    <property type="match status" value="1"/>
</dbReference>
<evidence type="ECO:0000256" key="3">
    <source>
        <dbReference type="ARBA" id="ARBA00016943"/>
    </source>
</evidence>
<evidence type="ECO:0000256" key="5">
    <source>
        <dbReference type="ARBA" id="ARBA00022723"/>
    </source>
</evidence>
<dbReference type="RefSeq" id="WP_113806292.1">
    <property type="nucleotide sequence ID" value="NZ_QOCW01000011.1"/>
</dbReference>
<feature type="active site" description="Proton acceptor" evidence="12">
    <location>
        <position position="244"/>
    </location>
</feature>
<keyword evidence="6 12" id="KW-0547">Nucleotide-binding</keyword>
<dbReference type="SUPFAM" id="SSF53613">
    <property type="entry name" value="Ribokinase-like"/>
    <property type="match status" value="1"/>
</dbReference>
<comment type="subcellular location">
    <subcellularLocation>
        <location evidence="12">Cytoplasm</location>
    </subcellularLocation>
</comment>
<evidence type="ECO:0000313" key="15">
    <source>
        <dbReference type="Proteomes" id="UP000253314"/>
    </source>
</evidence>
<feature type="binding site" evidence="12">
    <location>
        <position position="277"/>
    </location>
    <ligand>
        <name>K(+)</name>
        <dbReference type="ChEBI" id="CHEBI:29103"/>
    </ligand>
</feature>
<dbReference type="GO" id="GO:0019303">
    <property type="term" value="P:D-ribose catabolic process"/>
    <property type="evidence" value="ECO:0007669"/>
    <property type="project" value="UniProtKB-UniRule"/>
</dbReference>
<dbReference type="Proteomes" id="UP000253314">
    <property type="component" value="Unassembled WGS sequence"/>
</dbReference>
<comment type="similarity">
    <text evidence="1">Belongs to the carbohydrate kinase pfkB family.</text>
</comment>
<evidence type="ECO:0000256" key="8">
    <source>
        <dbReference type="ARBA" id="ARBA00022840"/>
    </source>
</evidence>
<evidence type="ECO:0000256" key="10">
    <source>
        <dbReference type="ARBA" id="ARBA00022958"/>
    </source>
</evidence>
<accession>A0A366XSG0</accession>
<dbReference type="GO" id="GO:0004747">
    <property type="term" value="F:ribokinase activity"/>
    <property type="evidence" value="ECO:0007669"/>
    <property type="project" value="UniProtKB-UniRule"/>
</dbReference>
<evidence type="ECO:0000256" key="11">
    <source>
        <dbReference type="ARBA" id="ARBA00023277"/>
    </source>
</evidence>
<feature type="domain" description="Carbohydrate kinase PfkB" evidence="13">
    <location>
        <begin position="4"/>
        <end position="286"/>
    </location>
</feature>
<dbReference type="PANTHER" id="PTHR10584:SF166">
    <property type="entry name" value="RIBOKINASE"/>
    <property type="match status" value="1"/>
</dbReference>
<reference evidence="14 15" key="1">
    <citation type="submission" date="2018-07" db="EMBL/GenBank/DDBJ databases">
        <title>Lottiidibacillus patelloidae gen. nov., sp. nov., isolated from the intestinal tract of a marine limpet and the reclassification of B. taeanensis BH030017T, B. algicola KMM 3737T and B. hwajinpoensis SW-72T as genus Lottiidibacillus.</title>
        <authorList>
            <person name="Liu R."/>
            <person name="Huang Z."/>
        </authorList>
    </citation>
    <scope>NUCLEOTIDE SEQUENCE [LARGE SCALE GENOMIC DNA]</scope>
    <source>
        <strain evidence="14 15">BH030017</strain>
    </source>
</reference>
<feature type="binding site" evidence="12">
    <location>
        <begin position="13"/>
        <end position="15"/>
    </location>
    <ligand>
        <name>substrate</name>
    </ligand>
</feature>
<comment type="caution">
    <text evidence="12">Lacks conserved residue(s) required for the propagation of feature annotation.</text>
</comment>
<evidence type="ECO:0000259" key="13">
    <source>
        <dbReference type="Pfam" id="PF00294"/>
    </source>
</evidence>
<keyword evidence="7 12" id="KW-0418">Kinase</keyword>
<comment type="pathway">
    <text evidence="12">Carbohydrate metabolism; D-ribose degradation; D-ribose 5-phosphate from beta-D-ribopyranose: step 2/2.</text>
</comment>
<comment type="catalytic activity">
    <reaction evidence="12">
        <text>D-ribose + ATP = D-ribose 5-phosphate + ADP + H(+)</text>
        <dbReference type="Rhea" id="RHEA:13697"/>
        <dbReference type="ChEBI" id="CHEBI:15378"/>
        <dbReference type="ChEBI" id="CHEBI:30616"/>
        <dbReference type="ChEBI" id="CHEBI:47013"/>
        <dbReference type="ChEBI" id="CHEBI:78346"/>
        <dbReference type="ChEBI" id="CHEBI:456216"/>
        <dbReference type="EC" id="2.7.1.15"/>
    </reaction>
</comment>
<organism evidence="14 15">
    <name type="scientific">Bacillus taeanensis</name>
    <dbReference type="NCBI Taxonomy" id="273032"/>
    <lineage>
        <taxon>Bacteria</taxon>
        <taxon>Bacillati</taxon>
        <taxon>Bacillota</taxon>
        <taxon>Bacilli</taxon>
        <taxon>Bacillales</taxon>
        <taxon>Bacillaceae</taxon>
        <taxon>Bacillus</taxon>
    </lineage>
</organism>
<dbReference type="InterPro" id="IPR011611">
    <property type="entry name" value="PfkB_dom"/>
</dbReference>
<dbReference type="PRINTS" id="PR00990">
    <property type="entry name" value="RIBOKINASE"/>
</dbReference>
<dbReference type="InterPro" id="IPR011877">
    <property type="entry name" value="Ribokinase"/>
</dbReference>
<dbReference type="AlphaFoldDB" id="A0A366XSG0"/>
<dbReference type="EMBL" id="QOCW01000011">
    <property type="protein sequence ID" value="RBW69320.1"/>
    <property type="molecule type" value="Genomic_DNA"/>
</dbReference>
<evidence type="ECO:0000313" key="14">
    <source>
        <dbReference type="EMBL" id="RBW69320.1"/>
    </source>
</evidence>
<dbReference type="GO" id="GO:0046872">
    <property type="term" value="F:metal ion binding"/>
    <property type="evidence" value="ECO:0007669"/>
    <property type="project" value="UniProtKB-KW"/>
</dbReference>
<sequence length="298" mass="31666">MSDSKITVIGSINMDLVTSTNVIPNQGETVLGTNFLTMPGGKGANQAVASAKLGGNVTMIGSVGSDVFGEELKANLKEQGVSVEHIGQSADAPTGIASIILSNGDNRIIVVPGANQGVTSAMIEEKEEMIASSDVLLLQLEIPLETVEKAAEIAKKHHVKVILNPAPIQPLSEELLEKVDFITPNEHELALLLKRIQSKETKKDLYEKLIVTKGAEGVTYYQNGREHHISSYKVEAVDTTGAGDSFNGAFAVGISRGMTKREACQLGNAVGALSVTKLGAQTGMPTQQEVEKFLEKMK</sequence>
<comment type="activity regulation">
    <text evidence="12">Activated by a monovalent cation that binds near, but not in, the active site. The most likely occupant of the site in vivo is potassium. Ion binding induces a conformational change that may alter substrate affinity.</text>
</comment>
<dbReference type="InterPro" id="IPR002139">
    <property type="entry name" value="Ribo/fructo_kinase"/>
</dbReference>
<feature type="binding site" evidence="12">
    <location>
        <position position="141"/>
    </location>
    <ligand>
        <name>substrate</name>
    </ligand>
</feature>
<evidence type="ECO:0000256" key="12">
    <source>
        <dbReference type="HAMAP-Rule" id="MF_01987"/>
    </source>
</evidence>
<feature type="binding site" evidence="12">
    <location>
        <position position="244"/>
    </location>
    <ligand>
        <name>substrate</name>
    </ligand>
</feature>